<proteinExistence type="predicted"/>
<organism evidence="2 3">
    <name type="scientific">Vibrio crassostreae</name>
    <dbReference type="NCBI Taxonomy" id="246167"/>
    <lineage>
        <taxon>Bacteria</taxon>
        <taxon>Pseudomonadati</taxon>
        <taxon>Pseudomonadota</taxon>
        <taxon>Gammaproteobacteria</taxon>
        <taxon>Vibrionales</taxon>
        <taxon>Vibrionaceae</taxon>
        <taxon>Vibrio</taxon>
    </lineage>
</organism>
<keyword evidence="1" id="KW-0472">Membrane</keyword>
<keyword evidence="1" id="KW-0812">Transmembrane</keyword>
<keyword evidence="1" id="KW-1133">Transmembrane helix</keyword>
<evidence type="ECO:0000313" key="2">
    <source>
        <dbReference type="EMBL" id="CDT56316.1"/>
    </source>
</evidence>
<reference evidence="3" key="1">
    <citation type="submission" date="2014-06" db="EMBL/GenBank/DDBJ databases">
        <authorList>
            <person name="Le Roux Frederique"/>
        </authorList>
    </citation>
    <scope>NUCLEOTIDE SEQUENCE [LARGE SCALE GENOMIC DNA]</scope>
    <source>
        <strain evidence="3">J5-5</strain>
    </source>
</reference>
<name>A0A822MZ03_9VIBR</name>
<dbReference type="AlphaFoldDB" id="A0A822MZ03"/>
<evidence type="ECO:0000313" key="3">
    <source>
        <dbReference type="Proteomes" id="UP000049495"/>
    </source>
</evidence>
<feature type="transmembrane region" description="Helical" evidence="1">
    <location>
        <begin position="17"/>
        <end position="34"/>
    </location>
</feature>
<dbReference type="Proteomes" id="UP000049495">
    <property type="component" value="Unassembled WGS sequence"/>
</dbReference>
<sequence>MSSVWVNYSFSTFNSEALIFFTVLVAQLSFFTLAKENSVLNFKMK</sequence>
<gene>
    <name evidence="2" type="ORF">VCR5J5_70012</name>
</gene>
<accession>A0A822MZ03</accession>
<evidence type="ECO:0000256" key="1">
    <source>
        <dbReference type="SAM" id="Phobius"/>
    </source>
</evidence>
<protein>
    <submittedName>
        <fullName evidence="2">Uncharacterized protein</fullName>
    </submittedName>
</protein>
<dbReference type="EMBL" id="CCJV01000133">
    <property type="protein sequence ID" value="CDT56316.1"/>
    <property type="molecule type" value="Genomic_DNA"/>
</dbReference>
<comment type="caution">
    <text evidence="2">The sequence shown here is derived from an EMBL/GenBank/DDBJ whole genome shotgun (WGS) entry which is preliminary data.</text>
</comment>